<dbReference type="Pfam" id="PF20862">
    <property type="entry name" value="DUF6843"/>
    <property type="match status" value="1"/>
</dbReference>
<reference evidence="2" key="1">
    <citation type="submission" date="2022-09" db="EMBL/GenBank/DDBJ databases">
        <title>Complete Genomes of Fervidibacillus albus and Fervidibacillus halotolerans isolated from tidal flat sediments.</title>
        <authorList>
            <person name="Kwon K.K."/>
            <person name="Yang S.-H."/>
            <person name="Park M.J."/>
            <person name="Oh H.-M."/>
        </authorList>
    </citation>
    <scope>NUCLEOTIDE SEQUENCE</scope>
    <source>
        <strain evidence="2">MEBiC13594</strain>
    </source>
</reference>
<sequence>MNYYLPEGFQGCAYVFYNVESEPPLTLKDGVIDYHFNEDGILLTSSPPDFGWEGRDSSGFYQANYYSGDRLMDKEEITFSSLGEGYVYDVGKYYYEKIGVKEEYCTHISGVARRIFQNK</sequence>
<evidence type="ECO:0000313" key="2">
    <source>
        <dbReference type="EMBL" id="WAA13381.1"/>
    </source>
</evidence>
<keyword evidence="3" id="KW-1185">Reference proteome</keyword>
<dbReference type="KEGG" id="fhl:OE105_04510"/>
<evidence type="ECO:0000259" key="1">
    <source>
        <dbReference type="Pfam" id="PF20862"/>
    </source>
</evidence>
<evidence type="ECO:0000313" key="3">
    <source>
        <dbReference type="Proteomes" id="UP001164726"/>
    </source>
</evidence>
<gene>
    <name evidence="2" type="ORF">OE105_04510</name>
</gene>
<protein>
    <recommendedName>
        <fullName evidence="1">DUF6843 domain-containing protein</fullName>
    </recommendedName>
</protein>
<dbReference type="EMBL" id="CP106877">
    <property type="protein sequence ID" value="WAA13381.1"/>
    <property type="molecule type" value="Genomic_DNA"/>
</dbReference>
<dbReference type="AlphaFoldDB" id="A0A9E8RZ03"/>
<proteinExistence type="predicted"/>
<dbReference type="Proteomes" id="UP001164726">
    <property type="component" value="Chromosome"/>
</dbReference>
<name>A0A9E8RZ03_9BACI</name>
<dbReference type="RefSeq" id="WP_275421544.1">
    <property type="nucleotide sequence ID" value="NZ_CP106877.1"/>
</dbReference>
<accession>A0A9E8RZ03</accession>
<dbReference type="InterPro" id="IPR049293">
    <property type="entry name" value="DUF6843"/>
</dbReference>
<feature type="domain" description="DUF6843" evidence="1">
    <location>
        <begin position="3"/>
        <end position="106"/>
    </location>
</feature>
<organism evidence="2 3">
    <name type="scientific">Fervidibacillus halotolerans</name>
    <dbReference type="NCBI Taxonomy" id="2980027"/>
    <lineage>
        <taxon>Bacteria</taxon>
        <taxon>Bacillati</taxon>
        <taxon>Bacillota</taxon>
        <taxon>Bacilli</taxon>
        <taxon>Bacillales</taxon>
        <taxon>Bacillaceae</taxon>
        <taxon>Fervidibacillus</taxon>
    </lineage>
</organism>